<evidence type="ECO:0000259" key="2">
    <source>
        <dbReference type="Pfam" id="PF13700"/>
    </source>
</evidence>
<sequence length="182" mass="19842">MTGQGPQQRKIIPRRVSGVSGSCPFDVDSGGAGEAVEAVRPSLTSRDEVEWAAARTDCDEHLLAQLLTLKSYQRMACLPKLDEIPETVVDFDRRAVDLPEGTMPRAANRTAERQRTAVRQRTGLSYDKAKARKIAEAVMRSEAVSKNRPADLINIALEKVVEAGLELPVRSGVSRSPGCCCH</sequence>
<comment type="caution">
    <text evidence="3">The sequence shown here is derived from an EMBL/GenBank/DDBJ whole genome shotgun (WGS) entry which is preliminary data.</text>
</comment>
<evidence type="ECO:0000313" key="3">
    <source>
        <dbReference type="EMBL" id="MCN9241868.1"/>
    </source>
</evidence>
<name>A0ABT0ZE58_9ACTN</name>
<keyword evidence="4" id="KW-1185">Reference proteome</keyword>
<gene>
    <name evidence="3" type="ORF">NGF19_13885</name>
</gene>
<evidence type="ECO:0000313" key="4">
    <source>
        <dbReference type="Proteomes" id="UP001523219"/>
    </source>
</evidence>
<dbReference type="EMBL" id="JAMWMR010000009">
    <property type="protein sequence ID" value="MCN9241868.1"/>
    <property type="molecule type" value="Genomic_DNA"/>
</dbReference>
<accession>A0ABT0ZE58</accession>
<dbReference type="RefSeq" id="WP_252425167.1">
    <property type="nucleotide sequence ID" value="NZ_JAMWMR010000009.1"/>
</dbReference>
<organism evidence="3 4">
    <name type="scientific">Streptomyces macrolidinus</name>
    <dbReference type="NCBI Taxonomy" id="2952607"/>
    <lineage>
        <taxon>Bacteria</taxon>
        <taxon>Bacillati</taxon>
        <taxon>Actinomycetota</taxon>
        <taxon>Actinomycetes</taxon>
        <taxon>Kitasatosporales</taxon>
        <taxon>Streptomycetaceae</taxon>
        <taxon>Streptomyces</taxon>
    </lineage>
</organism>
<dbReference type="Proteomes" id="UP001523219">
    <property type="component" value="Unassembled WGS sequence"/>
</dbReference>
<proteinExistence type="predicted"/>
<protein>
    <submittedName>
        <fullName evidence="3">DUF4158 domain-containing protein</fullName>
    </submittedName>
</protein>
<feature type="domain" description="DUF4158" evidence="2">
    <location>
        <begin position="45"/>
        <end position="170"/>
    </location>
</feature>
<reference evidence="3 4" key="1">
    <citation type="submission" date="2022-05" db="EMBL/GenBank/DDBJ databases">
        <title>Streptomyces sp. nov. RY43-2 isolated from soil of a peat swamp forest.</title>
        <authorList>
            <person name="Kanchanasin P."/>
            <person name="Tanasupawat S."/>
            <person name="Phongsopitanun W."/>
        </authorList>
    </citation>
    <scope>NUCLEOTIDE SEQUENCE [LARGE SCALE GENOMIC DNA]</scope>
    <source>
        <strain evidence="3 4">RY43-2</strain>
    </source>
</reference>
<dbReference type="InterPro" id="IPR025296">
    <property type="entry name" value="DUF4158"/>
</dbReference>
<feature type="region of interest" description="Disordered" evidence="1">
    <location>
        <begin position="1"/>
        <end position="31"/>
    </location>
</feature>
<dbReference type="Pfam" id="PF13700">
    <property type="entry name" value="DUF4158"/>
    <property type="match status" value="1"/>
</dbReference>
<evidence type="ECO:0000256" key="1">
    <source>
        <dbReference type="SAM" id="MobiDB-lite"/>
    </source>
</evidence>